<dbReference type="InterPro" id="IPR006047">
    <property type="entry name" value="GH13_cat_dom"/>
</dbReference>
<evidence type="ECO:0000256" key="2">
    <source>
        <dbReference type="ARBA" id="ARBA00001913"/>
    </source>
</evidence>
<evidence type="ECO:0000313" key="13">
    <source>
        <dbReference type="EnsemblPlants" id="AUR62014627-RA:cds"/>
    </source>
</evidence>
<dbReference type="Gramene" id="AUR62014627-RA">
    <property type="protein sequence ID" value="AUR62014627-RA:cds"/>
    <property type="gene ID" value="AUR62014627"/>
</dbReference>
<name>A0A803LKY0_CHEQI</name>
<evidence type="ECO:0000256" key="8">
    <source>
        <dbReference type="ARBA" id="ARBA00030238"/>
    </source>
</evidence>
<dbReference type="Pfam" id="PF03000">
    <property type="entry name" value="NPH3"/>
    <property type="match status" value="1"/>
</dbReference>
<evidence type="ECO:0000256" key="11">
    <source>
        <dbReference type="SAM" id="SignalP"/>
    </source>
</evidence>
<dbReference type="InterPro" id="IPR017853">
    <property type="entry name" value="GH"/>
</dbReference>
<accession>A0A803LKY0</accession>
<reference evidence="13" key="2">
    <citation type="submission" date="2021-03" db="UniProtKB">
        <authorList>
            <consortium name="EnsemblPlants"/>
        </authorList>
    </citation>
    <scope>IDENTIFICATION</scope>
</reference>
<evidence type="ECO:0000256" key="4">
    <source>
        <dbReference type="ARBA" id="ARBA00012595"/>
    </source>
</evidence>
<dbReference type="SMART" id="SM00642">
    <property type="entry name" value="Aamy"/>
    <property type="match status" value="1"/>
</dbReference>
<keyword evidence="5" id="KW-0378">Hydrolase</keyword>
<evidence type="ECO:0000259" key="12">
    <source>
        <dbReference type="PROSITE" id="PS51649"/>
    </source>
</evidence>
<dbReference type="InterPro" id="IPR027356">
    <property type="entry name" value="NPH3_dom"/>
</dbReference>
<dbReference type="SMR" id="A0A803LKY0"/>
<feature type="signal peptide" evidence="11">
    <location>
        <begin position="1"/>
        <end position="22"/>
    </location>
</feature>
<sequence length="943" mass="107202">MKFLPLVSLCCLLLGISPLLVAPTPTLLFQGFNWESCNKQGGLYNSLLNSIDDLARAGVTHIWLPPPSHSVAPQGYLPGRLYDLDASQYGNELQLKTLIKAFRQKGIKAIADIVINHRCADYKDARGIYCIFEGGTPDDRLDWGPWAICRDDIEYSDGTGHLDTGDGYPAAPDIDHLNLRVQKELSDWMNWLKTEIGFSGWRFDFVRGYAPNITKIYVKQTKPDFVVGELWNSISYQDGKPAYNQDAHRNELVTWVENAGGGVVTAFDFTTKGILQAAVLDEWWRMKDSSGRPSGMIGVSPRHAVTFIDNHDTGSTQNLWPFPSDKVMQGYAYILTHPGIPSIFYDHFFEWGLKEEIVKLAAIRVRNGICESSRVIILASDSDLYVAMVDEKIIVKTGSRFEVGDLVPSNFKIATSGNDYAEIYAQFSSKLSNIFEKRCKNGGKETKVIFQDFPGGPTGFELITRFFYNNGVIDITHSNVLFLQHVARYLEINKVVFGRPSLMDRTEKFLEGVDLWDWSELLLALTDGQRLLIDINPVSSVRRLVGEFVERLASRCLTTPSSYSSKCSSFRSSCDSKSTLISNKSGYFRMFWWFEDLTTTLTIDLIELLVKKMVLEKFDHVTISKFIFYYQRVRVLGVTNIVVRATIVEKLINLLSLLDKRIISIKGLFETLRIASNLKLTQPYKSKLEILIGLQLDQATLDDLLLPFPLRKTKKYTMYNVNIVLRFLKNFLLDGNISHHKLCSYRLKRVARLVDSYASEIAPDHRLKPSMFVALTMVIPDSARDSCDKIYQAIEIFLEVHPKLNEEQKTQICAALNYNKLSPQVLNRLSRNTSFPLLAIVQAVIHQNPTLKRSIKDTNHLKVFRNLSCRGHEAKSFTTRDEVLVKELAKKEEFRVHLQEMGWTVVELENIFGKLQSHYVTNVMTTPKVCCVHNVKHLPKLCS</sequence>
<dbReference type="SUPFAM" id="SSF51445">
    <property type="entry name" value="(Trans)glycosidases"/>
    <property type="match status" value="1"/>
</dbReference>
<dbReference type="Pfam" id="PF00128">
    <property type="entry name" value="Alpha-amylase"/>
    <property type="match status" value="1"/>
</dbReference>
<evidence type="ECO:0000313" key="14">
    <source>
        <dbReference type="Proteomes" id="UP000596660"/>
    </source>
</evidence>
<evidence type="ECO:0000256" key="5">
    <source>
        <dbReference type="ARBA" id="ARBA00022801"/>
    </source>
</evidence>
<dbReference type="Gene3D" id="2.60.40.1180">
    <property type="entry name" value="Golgi alpha-mannosidase II"/>
    <property type="match status" value="1"/>
</dbReference>
<dbReference type="SUPFAM" id="SSF51011">
    <property type="entry name" value="Glycosyl hydrolase domain"/>
    <property type="match status" value="1"/>
</dbReference>
<evidence type="ECO:0000256" key="6">
    <source>
        <dbReference type="ARBA" id="ARBA00023277"/>
    </source>
</evidence>
<comment type="catalytic activity">
    <reaction evidence="1">
        <text>Endohydrolysis of (1-&gt;4)-alpha-D-glucosidic linkages in polysaccharides containing three or more (1-&gt;4)-alpha-linked D-glucose units.</text>
        <dbReference type="EC" id="3.2.1.1"/>
    </reaction>
</comment>
<proteinExistence type="inferred from homology"/>
<organism evidence="13 14">
    <name type="scientific">Chenopodium quinoa</name>
    <name type="common">Quinoa</name>
    <dbReference type="NCBI Taxonomy" id="63459"/>
    <lineage>
        <taxon>Eukaryota</taxon>
        <taxon>Viridiplantae</taxon>
        <taxon>Streptophyta</taxon>
        <taxon>Embryophyta</taxon>
        <taxon>Tracheophyta</taxon>
        <taxon>Spermatophyta</taxon>
        <taxon>Magnoliopsida</taxon>
        <taxon>eudicotyledons</taxon>
        <taxon>Gunneridae</taxon>
        <taxon>Pentapetalae</taxon>
        <taxon>Caryophyllales</taxon>
        <taxon>Chenopodiaceae</taxon>
        <taxon>Chenopodioideae</taxon>
        <taxon>Atripliceae</taxon>
        <taxon>Chenopodium</taxon>
    </lineage>
</organism>
<dbReference type="AlphaFoldDB" id="A0A803LKY0"/>
<dbReference type="InterPro" id="IPR013780">
    <property type="entry name" value="Glyco_hydro_b"/>
</dbReference>
<dbReference type="PANTHER" id="PTHR43447">
    <property type="entry name" value="ALPHA-AMYLASE"/>
    <property type="match status" value="1"/>
</dbReference>
<evidence type="ECO:0000256" key="1">
    <source>
        <dbReference type="ARBA" id="ARBA00000548"/>
    </source>
</evidence>
<protein>
    <recommendedName>
        <fullName evidence="4">alpha-amylase</fullName>
        <ecNumber evidence="4">3.2.1.1</ecNumber>
    </recommendedName>
    <alternativeName>
        <fullName evidence="8">1,4-alpha-D-glucan glucanohydrolase</fullName>
    </alternativeName>
</protein>
<dbReference type="EC" id="3.2.1.1" evidence="4"/>
<comment type="similarity">
    <text evidence="9">Belongs to the NPH3 family.</text>
</comment>
<evidence type="ECO:0000256" key="7">
    <source>
        <dbReference type="ARBA" id="ARBA00023295"/>
    </source>
</evidence>
<dbReference type="GO" id="GO:0005975">
    <property type="term" value="P:carbohydrate metabolic process"/>
    <property type="evidence" value="ECO:0007669"/>
    <property type="project" value="InterPro"/>
</dbReference>
<keyword evidence="14" id="KW-1185">Reference proteome</keyword>
<reference evidence="13" key="1">
    <citation type="journal article" date="2017" name="Nature">
        <title>The genome of Chenopodium quinoa.</title>
        <authorList>
            <person name="Jarvis D.E."/>
            <person name="Ho Y.S."/>
            <person name="Lightfoot D.J."/>
            <person name="Schmoeckel S.M."/>
            <person name="Li B."/>
            <person name="Borm T.J.A."/>
            <person name="Ohyanagi H."/>
            <person name="Mineta K."/>
            <person name="Michell C.T."/>
            <person name="Saber N."/>
            <person name="Kharbatia N.M."/>
            <person name="Rupper R.R."/>
            <person name="Sharp A.R."/>
            <person name="Dally N."/>
            <person name="Boughton B.A."/>
            <person name="Woo Y.H."/>
            <person name="Gao G."/>
            <person name="Schijlen E.G.W.M."/>
            <person name="Guo X."/>
            <person name="Momin A.A."/>
            <person name="Negrao S."/>
            <person name="Al-Babili S."/>
            <person name="Gehring C."/>
            <person name="Roessner U."/>
            <person name="Jung C."/>
            <person name="Murphy K."/>
            <person name="Arold S.T."/>
            <person name="Gojobori T."/>
            <person name="van der Linden C.G."/>
            <person name="van Loo E.N."/>
            <person name="Jellen E.N."/>
            <person name="Maughan P.J."/>
            <person name="Tester M."/>
        </authorList>
    </citation>
    <scope>NUCLEOTIDE SEQUENCE [LARGE SCALE GENOMIC DNA]</scope>
    <source>
        <strain evidence="13">cv. PI 614886</strain>
    </source>
</reference>
<dbReference type="InterPro" id="IPR012850">
    <property type="entry name" value="A-amylase_bs_C"/>
</dbReference>
<keyword evidence="7" id="KW-0326">Glycosidase</keyword>
<dbReference type="GO" id="GO:0004556">
    <property type="term" value="F:alpha-amylase activity"/>
    <property type="evidence" value="ECO:0007669"/>
    <property type="project" value="UniProtKB-EC"/>
</dbReference>
<feature type="domain" description="NPH3" evidence="12">
    <location>
        <begin position="591"/>
        <end position="850"/>
    </location>
</feature>
<dbReference type="CDD" id="cd11314">
    <property type="entry name" value="AmyAc_arch_bac_plant_AmyA"/>
    <property type="match status" value="1"/>
</dbReference>
<evidence type="ECO:0000256" key="3">
    <source>
        <dbReference type="ARBA" id="ARBA00008061"/>
    </source>
</evidence>
<feature type="chain" id="PRO_5030700344" description="alpha-amylase" evidence="11">
    <location>
        <begin position="23"/>
        <end position="943"/>
    </location>
</feature>
<dbReference type="PROSITE" id="PS51649">
    <property type="entry name" value="NPH3"/>
    <property type="match status" value="1"/>
</dbReference>
<dbReference type="PRINTS" id="PR00110">
    <property type="entry name" value="ALPHAAMYLASE"/>
</dbReference>
<comment type="similarity">
    <text evidence="3 10">Belongs to the glycosyl hydrolase 13 family.</text>
</comment>
<dbReference type="Proteomes" id="UP000596660">
    <property type="component" value="Unplaced"/>
</dbReference>
<dbReference type="InterPro" id="IPR006046">
    <property type="entry name" value="Alpha_amylase"/>
</dbReference>
<dbReference type="Gene3D" id="3.20.20.80">
    <property type="entry name" value="Glycosidases"/>
    <property type="match status" value="1"/>
</dbReference>
<dbReference type="EnsemblPlants" id="AUR62014627-RA">
    <property type="protein sequence ID" value="AUR62014627-RA:cds"/>
    <property type="gene ID" value="AUR62014627"/>
</dbReference>
<evidence type="ECO:0000256" key="9">
    <source>
        <dbReference type="PROSITE-ProRule" id="PRU00982"/>
    </source>
</evidence>
<dbReference type="Pfam" id="PF07821">
    <property type="entry name" value="Alpha-amyl_C2"/>
    <property type="match status" value="1"/>
</dbReference>
<dbReference type="SMART" id="SM00810">
    <property type="entry name" value="Alpha-amyl_C2"/>
    <property type="match status" value="1"/>
</dbReference>
<comment type="cofactor">
    <cofactor evidence="2">
        <name>Ca(2+)</name>
        <dbReference type="ChEBI" id="CHEBI:29108"/>
    </cofactor>
</comment>
<keyword evidence="6" id="KW-0119">Carbohydrate metabolism</keyword>
<evidence type="ECO:0000256" key="10">
    <source>
        <dbReference type="RuleBase" id="RU003615"/>
    </source>
</evidence>
<keyword evidence="11" id="KW-0732">Signal</keyword>
<dbReference type="GO" id="GO:0005509">
    <property type="term" value="F:calcium ion binding"/>
    <property type="evidence" value="ECO:0007669"/>
    <property type="project" value="InterPro"/>
</dbReference>